<evidence type="ECO:0000313" key="1">
    <source>
        <dbReference type="EMBL" id="QZO00890.1"/>
    </source>
</evidence>
<organism evidence="1 2">
    <name type="scientific">Chenggangzhangella methanolivorans</name>
    <dbReference type="NCBI Taxonomy" id="1437009"/>
    <lineage>
        <taxon>Bacteria</taxon>
        <taxon>Pseudomonadati</taxon>
        <taxon>Pseudomonadota</taxon>
        <taxon>Alphaproteobacteria</taxon>
        <taxon>Hyphomicrobiales</taxon>
        <taxon>Methylopilaceae</taxon>
        <taxon>Chenggangzhangella</taxon>
    </lineage>
</organism>
<accession>A0A9E6UQF8</accession>
<dbReference type="AlphaFoldDB" id="A0A9E6UQF8"/>
<keyword evidence="2" id="KW-1185">Reference proteome</keyword>
<dbReference type="RefSeq" id="WP_261404093.1">
    <property type="nucleotide sequence ID" value="NZ_CP081869.1"/>
</dbReference>
<dbReference type="Proteomes" id="UP000825701">
    <property type="component" value="Chromosome"/>
</dbReference>
<reference evidence="1" key="1">
    <citation type="submission" date="2021-08" db="EMBL/GenBank/DDBJ databases">
        <authorList>
            <person name="Zhang H."/>
            <person name="Xu M."/>
            <person name="Yu Z."/>
            <person name="Yang L."/>
            <person name="Cai Y."/>
        </authorList>
    </citation>
    <scope>NUCLEOTIDE SEQUENCE</scope>
    <source>
        <strain evidence="1">CHL1</strain>
    </source>
</reference>
<evidence type="ECO:0000313" key="2">
    <source>
        <dbReference type="Proteomes" id="UP000825701"/>
    </source>
</evidence>
<sequence length="109" mass="11913">MSIGPDGEVFKMLARLYPLADSRIDWRKLELRVQGGSGDEPDWTSRFVSFFREQRDVHGLSGRVIYAGDGVTTLAVQADMDDMIEIMPIVLSSRSTIISSASATAGAFA</sequence>
<gene>
    <name evidence="1" type="ORF">K6K41_04415</name>
</gene>
<protein>
    <submittedName>
        <fullName evidence="1">Uncharacterized protein</fullName>
    </submittedName>
</protein>
<dbReference type="EMBL" id="CP081869">
    <property type="protein sequence ID" value="QZO00890.1"/>
    <property type="molecule type" value="Genomic_DNA"/>
</dbReference>
<proteinExistence type="predicted"/>
<name>A0A9E6UQF8_9HYPH</name>
<dbReference type="KEGG" id="cmet:K6K41_04415"/>